<comment type="caution">
    <text evidence="2">The sequence shown here is derived from an EMBL/GenBank/DDBJ whole genome shotgun (WGS) entry which is preliminary data.</text>
</comment>
<evidence type="ECO:0000256" key="1">
    <source>
        <dbReference type="SAM" id="Phobius"/>
    </source>
</evidence>
<gene>
    <name evidence="2" type="ORF">H8R02_28650</name>
</gene>
<keyword evidence="1" id="KW-1133">Transmembrane helix</keyword>
<accession>A0A923MFT1</accession>
<reference evidence="2" key="1">
    <citation type="submission" date="2020-08" db="EMBL/GenBank/DDBJ databases">
        <title>Ramlibacter sp. GTP1 16S ribosomal RNA gene genome sequencing and assembly.</title>
        <authorList>
            <person name="Kang M."/>
        </authorList>
    </citation>
    <scope>NUCLEOTIDE SEQUENCE</scope>
    <source>
        <strain evidence="2">GTP1</strain>
    </source>
</reference>
<feature type="transmembrane region" description="Helical" evidence="1">
    <location>
        <begin position="12"/>
        <end position="32"/>
    </location>
</feature>
<keyword evidence="1" id="KW-0812">Transmembrane</keyword>
<organism evidence="2 3">
    <name type="scientific">Ramlibacter albus</name>
    <dbReference type="NCBI Taxonomy" id="2079448"/>
    <lineage>
        <taxon>Bacteria</taxon>
        <taxon>Pseudomonadati</taxon>
        <taxon>Pseudomonadota</taxon>
        <taxon>Betaproteobacteria</taxon>
        <taxon>Burkholderiales</taxon>
        <taxon>Comamonadaceae</taxon>
        <taxon>Ramlibacter</taxon>
    </lineage>
</organism>
<evidence type="ECO:0000313" key="2">
    <source>
        <dbReference type="EMBL" id="MBC5768464.1"/>
    </source>
</evidence>
<dbReference type="Proteomes" id="UP000596827">
    <property type="component" value="Unassembled WGS sequence"/>
</dbReference>
<keyword evidence="1" id="KW-0472">Membrane</keyword>
<name>A0A923MFT1_9BURK</name>
<feature type="transmembrane region" description="Helical" evidence="1">
    <location>
        <begin position="44"/>
        <end position="65"/>
    </location>
</feature>
<dbReference type="RefSeq" id="WP_187085242.1">
    <property type="nucleotide sequence ID" value="NZ_JACORU010000018.1"/>
</dbReference>
<dbReference type="EMBL" id="JACORU010000018">
    <property type="protein sequence ID" value="MBC5768464.1"/>
    <property type="molecule type" value="Genomic_DNA"/>
</dbReference>
<sequence>MAEFLIELLLEFFGEFLLGAVIELLAEVGLHAFKRPFQEKPSRLFAWIGYIVLGAAAGGLSLLVFPELFMRTHAGRIGYLLLAPVAVGLTMCLVGALRERKRQELIRLDKFGYGYLFALSLAAVRFAFGQ</sequence>
<dbReference type="AlphaFoldDB" id="A0A923MFT1"/>
<feature type="transmembrane region" description="Helical" evidence="1">
    <location>
        <begin position="110"/>
        <end position="128"/>
    </location>
</feature>
<proteinExistence type="predicted"/>
<protein>
    <submittedName>
        <fullName evidence="2">Uncharacterized protein</fullName>
    </submittedName>
</protein>
<feature type="transmembrane region" description="Helical" evidence="1">
    <location>
        <begin position="77"/>
        <end position="98"/>
    </location>
</feature>
<keyword evidence="3" id="KW-1185">Reference proteome</keyword>
<evidence type="ECO:0000313" key="3">
    <source>
        <dbReference type="Proteomes" id="UP000596827"/>
    </source>
</evidence>